<dbReference type="CDD" id="cd14485">
    <property type="entry name" value="mltA_like_LT_A"/>
    <property type="match status" value="1"/>
</dbReference>
<keyword evidence="9" id="KW-1185">Reference proteome</keyword>
<dbReference type="PANTHER" id="PTHR30124">
    <property type="entry name" value="MEMBRANE-BOUND LYTIC MUREIN TRANSGLYCOSYLASE A"/>
    <property type="match status" value="1"/>
</dbReference>
<sequence>MMTTLKYTVLLTIFMAVVGCTATTVKPTAISPDKAMVRLTAGQYPVFTDDASIESLKESITRNFRYLNALKGDYVFRYGPDTYTAREVKDSLLYFMSVLDAAKGSKTMLNQSIREDFAVYEAVGSDWHGKVYYTGYYVPELNGSRTKGGRYIYPLYALPKDIAGLPGEKTGSVTPYYTHEEIHKGALAGRGLELLWVDNRVDLFFLHVQGSGTVRLENGSTINVTYAGTNGHKYRPAGRVLVDENKITLPQISLRSIKKYLAEHPEDVDRVLFYNPSYVFFRESKESAIGSTGVSLVDGRAIATDKKIFPQGALVYVSTRKSEFAEDETLTGQSPLARFALNQDTGGAIIGPGRADFFWGRGSAAELQAGYMKYNGSLYFIVKKRK</sequence>
<evidence type="ECO:0000256" key="1">
    <source>
        <dbReference type="ARBA" id="ARBA00001420"/>
    </source>
</evidence>
<organism evidence="8 9">
    <name type="scientific">Candidatus Magnetominusculus xianensis</name>
    <dbReference type="NCBI Taxonomy" id="1748249"/>
    <lineage>
        <taxon>Bacteria</taxon>
        <taxon>Pseudomonadati</taxon>
        <taxon>Nitrospirota</taxon>
        <taxon>Nitrospiria</taxon>
        <taxon>Nitrospirales</taxon>
        <taxon>Nitrospiraceae</taxon>
        <taxon>Candidatus Magnetominusculus</taxon>
    </lineage>
</organism>
<feature type="domain" description="Lytic transglycosylase MltA" evidence="7">
    <location>
        <begin position="140"/>
        <end position="282"/>
    </location>
</feature>
<keyword evidence="3 8" id="KW-0456">Lyase</keyword>
<dbReference type="PANTHER" id="PTHR30124:SF0">
    <property type="entry name" value="MEMBRANE-BOUND LYTIC MUREIN TRANSGLYCOSYLASE A"/>
    <property type="match status" value="1"/>
</dbReference>
<dbReference type="InterPro" id="IPR026044">
    <property type="entry name" value="MltA"/>
</dbReference>
<dbReference type="SMART" id="SM00925">
    <property type="entry name" value="MltA"/>
    <property type="match status" value="1"/>
</dbReference>
<keyword evidence="4" id="KW-0961">Cell wall biogenesis/degradation</keyword>
<dbReference type="EMBL" id="LNQR01000043">
    <property type="protein sequence ID" value="KWT88355.1"/>
    <property type="molecule type" value="Genomic_DNA"/>
</dbReference>
<dbReference type="RefSeq" id="WP_085051917.1">
    <property type="nucleotide sequence ID" value="NZ_LNQR01000043.1"/>
</dbReference>
<evidence type="ECO:0000256" key="4">
    <source>
        <dbReference type="ARBA" id="ARBA00023316"/>
    </source>
</evidence>
<feature type="signal peptide" evidence="6">
    <location>
        <begin position="1"/>
        <end position="22"/>
    </location>
</feature>
<evidence type="ECO:0000256" key="3">
    <source>
        <dbReference type="ARBA" id="ARBA00023239"/>
    </source>
</evidence>
<dbReference type="EC" id="4.2.2.n1" evidence="2"/>
<dbReference type="Proteomes" id="UP000060487">
    <property type="component" value="Unassembled WGS sequence"/>
</dbReference>
<dbReference type="GO" id="GO:0016829">
    <property type="term" value="F:lyase activity"/>
    <property type="evidence" value="ECO:0007669"/>
    <property type="project" value="UniProtKB-KW"/>
</dbReference>
<dbReference type="Gene3D" id="2.40.240.50">
    <property type="entry name" value="Barwin-like endoglucanases"/>
    <property type="match status" value="1"/>
</dbReference>
<evidence type="ECO:0000259" key="7">
    <source>
        <dbReference type="SMART" id="SM00925"/>
    </source>
</evidence>
<dbReference type="PROSITE" id="PS51257">
    <property type="entry name" value="PROKAR_LIPOPROTEIN"/>
    <property type="match status" value="1"/>
</dbReference>
<feature type="chain" id="PRO_5047326522" description="peptidoglycan lytic exotransglycosylase" evidence="6">
    <location>
        <begin position="23"/>
        <end position="386"/>
    </location>
</feature>
<comment type="catalytic activity">
    <reaction evidence="1">
        <text>Exolytic cleavage of the (1-&gt;4)-beta-glycosidic linkage between N-acetylmuramic acid (MurNAc) and N-acetylglucosamine (GlcNAc) residues in peptidoglycan, from either the reducing or the non-reducing ends of the peptidoglycan chains, with concomitant formation of a 1,6-anhydrobond in the MurNAc residue.</text>
        <dbReference type="EC" id="4.2.2.n1"/>
    </reaction>
</comment>
<dbReference type="PIRSF" id="PIRSF019422">
    <property type="entry name" value="MltA"/>
    <property type="match status" value="1"/>
</dbReference>
<dbReference type="InterPro" id="IPR005300">
    <property type="entry name" value="MltA_B"/>
</dbReference>
<dbReference type="SUPFAM" id="SSF50685">
    <property type="entry name" value="Barwin-like endoglucanases"/>
    <property type="match status" value="1"/>
</dbReference>
<name>A0ABR5SK60_9BACT</name>
<dbReference type="Gene3D" id="2.40.40.10">
    <property type="entry name" value="RlpA-like domain"/>
    <property type="match status" value="1"/>
</dbReference>
<evidence type="ECO:0000313" key="9">
    <source>
        <dbReference type="Proteomes" id="UP000060487"/>
    </source>
</evidence>
<gene>
    <name evidence="8" type="primary">mltA</name>
    <name evidence="8" type="ORF">ASN18_1277</name>
</gene>
<proteinExistence type="predicted"/>
<evidence type="ECO:0000256" key="5">
    <source>
        <dbReference type="ARBA" id="ARBA00030918"/>
    </source>
</evidence>
<comment type="caution">
    <text evidence="8">The sequence shown here is derived from an EMBL/GenBank/DDBJ whole genome shotgun (WGS) entry which is preliminary data.</text>
</comment>
<reference evidence="8 9" key="1">
    <citation type="submission" date="2015-11" db="EMBL/GenBank/DDBJ databases">
        <authorList>
            <person name="Lin W."/>
        </authorList>
    </citation>
    <scope>NUCLEOTIDE SEQUENCE [LARGE SCALE GENOMIC DNA]</scope>
    <source>
        <strain evidence="8 9">HCH-1</strain>
    </source>
</reference>
<evidence type="ECO:0000256" key="2">
    <source>
        <dbReference type="ARBA" id="ARBA00012587"/>
    </source>
</evidence>
<evidence type="ECO:0000256" key="6">
    <source>
        <dbReference type="SAM" id="SignalP"/>
    </source>
</evidence>
<dbReference type="CDD" id="cd14668">
    <property type="entry name" value="mlta_B"/>
    <property type="match status" value="1"/>
</dbReference>
<keyword evidence="6" id="KW-0732">Signal</keyword>
<dbReference type="InterPro" id="IPR036908">
    <property type="entry name" value="RlpA-like_sf"/>
</dbReference>
<dbReference type="Pfam" id="PF03562">
    <property type="entry name" value="MltA"/>
    <property type="match status" value="1"/>
</dbReference>
<dbReference type="InterPro" id="IPR010611">
    <property type="entry name" value="3D_dom"/>
</dbReference>
<dbReference type="Pfam" id="PF06725">
    <property type="entry name" value="3D"/>
    <property type="match status" value="1"/>
</dbReference>
<evidence type="ECO:0000313" key="8">
    <source>
        <dbReference type="EMBL" id="KWT88355.1"/>
    </source>
</evidence>
<protein>
    <recommendedName>
        <fullName evidence="2">peptidoglycan lytic exotransglycosylase</fullName>
        <ecNumber evidence="2">4.2.2.n1</ecNumber>
    </recommendedName>
    <alternativeName>
        <fullName evidence="5">Murein hydrolase A</fullName>
    </alternativeName>
</protein>
<accession>A0ABR5SK60</accession>